<protein>
    <submittedName>
        <fullName evidence="2">Uncharacterized protein</fullName>
    </submittedName>
</protein>
<keyword evidence="3" id="KW-1185">Reference proteome</keyword>
<keyword evidence="1" id="KW-0732">Signal</keyword>
<feature type="signal peptide" evidence="1">
    <location>
        <begin position="1"/>
        <end position="24"/>
    </location>
</feature>
<name>A0A364XXC1_9BACT</name>
<dbReference type="RefSeq" id="WP_112748997.1">
    <property type="nucleotide sequence ID" value="NZ_QMFY01000014.1"/>
</dbReference>
<evidence type="ECO:0000256" key="1">
    <source>
        <dbReference type="SAM" id="SignalP"/>
    </source>
</evidence>
<proteinExistence type="predicted"/>
<dbReference type="AlphaFoldDB" id="A0A364XXC1"/>
<gene>
    <name evidence="2" type="ORF">DQQ10_21535</name>
</gene>
<organism evidence="2 3">
    <name type="scientific">Pseudochryseolinea flava</name>
    <dbReference type="NCBI Taxonomy" id="2059302"/>
    <lineage>
        <taxon>Bacteria</taxon>
        <taxon>Pseudomonadati</taxon>
        <taxon>Bacteroidota</taxon>
        <taxon>Cytophagia</taxon>
        <taxon>Cytophagales</taxon>
        <taxon>Fulvivirgaceae</taxon>
        <taxon>Pseudochryseolinea</taxon>
    </lineage>
</organism>
<accession>A0A364XXC1</accession>
<dbReference type="Proteomes" id="UP000251889">
    <property type="component" value="Unassembled WGS sequence"/>
</dbReference>
<dbReference type="EMBL" id="QMFY01000014">
    <property type="protein sequence ID" value="RAV98887.1"/>
    <property type="molecule type" value="Genomic_DNA"/>
</dbReference>
<reference evidence="2 3" key="1">
    <citation type="submission" date="2018-06" db="EMBL/GenBank/DDBJ databases">
        <title>Chryseolinea flavus sp. nov., a member of the phylum Bacteroidetes isolated from soil.</title>
        <authorList>
            <person name="Li Y."/>
            <person name="Wang J."/>
        </authorList>
    </citation>
    <scope>NUCLEOTIDE SEQUENCE [LARGE SCALE GENOMIC DNA]</scope>
    <source>
        <strain evidence="2 3">SDU1-6</strain>
    </source>
</reference>
<comment type="caution">
    <text evidence="2">The sequence shown here is derived from an EMBL/GenBank/DDBJ whole genome shotgun (WGS) entry which is preliminary data.</text>
</comment>
<feature type="chain" id="PRO_5016991699" evidence="1">
    <location>
        <begin position="25"/>
        <end position="133"/>
    </location>
</feature>
<evidence type="ECO:0000313" key="2">
    <source>
        <dbReference type="EMBL" id="RAV98887.1"/>
    </source>
</evidence>
<evidence type="ECO:0000313" key="3">
    <source>
        <dbReference type="Proteomes" id="UP000251889"/>
    </source>
</evidence>
<sequence>MINYIFLFCFILCPFLVAGQSSLADQHLIWHSNRSNELHSNVEVAATCRFETHANNPIQLVYSSETFSFEIVSVEGTWNNINEDGFLTYVVNYQNHQGHIKFERINNVIAVVVDFTQAAATAMHQRYIISETE</sequence>